<dbReference type="InterPro" id="IPR012338">
    <property type="entry name" value="Beta-lactam/transpept-like"/>
</dbReference>
<protein>
    <recommendedName>
        <fullName evidence="15">Penicillin-binding protein 2</fullName>
    </recommendedName>
</protein>
<dbReference type="Pfam" id="PF03717">
    <property type="entry name" value="PBP_dimer"/>
    <property type="match status" value="1"/>
</dbReference>
<sequence length="540" mass="58485">MQSEYDSKGIVAWFFRGILILGITVLLGRLAELQVIKGGYYRELAEGNRIRRVAIAAERGEIHARGGEVLAGSSKVLKKLKFNKESGFETRDVDEDGESGDVIASFSREYKLGKALAHVGGYLGEANEAEVEKINPGCADKGVVAGGSLVGRGGLEEQYECALSGRSGEELFEVDSAGHLVRRLGTRPAQKGENLITNIDFGLQERAAALMEGKRGTVVVTDINGEILALFSSPSYDPNLFIRGDFKEITKLFNDNSKPFFNRAVSGIYHPGSVFKPIVAVAALEEKEIDENFVYEDRGQIVVRTSQGDFSYSNWYFTQYGGVEGAITLKRAIARSTDTFFYKVGEMLGPDKIAEWAKKFGLGEKTGIDIPGEVAGLIPTPQWKKEVKGENWFLGNTYHFSIGQGDLGISPISINMATAAIASGKLCKPAIVGESECKSLDVDRQHLQLVKKGMTDACSEGGTASIFFDFLPKVACKTGTAETGANNKTHAWFTLIAPAESDNANQIVMTVLVEEGGEGSVVAAPIAKDLLTYWLSNNEN</sequence>
<dbReference type="GO" id="GO:0008658">
    <property type="term" value="F:penicillin binding"/>
    <property type="evidence" value="ECO:0007669"/>
    <property type="project" value="InterPro"/>
</dbReference>
<evidence type="ECO:0000256" key="3">
    <source>
        <dbReference type="ARBA" id="ARBA00022475"/>
    </source>
</evidence>
<evidence type="ECO:0000256" key="7">
    <source>
        <dbReference type="ARBA" id="ARBA00022989"/>
    </source>
</evidence>
<accession>A0A1F7WSB7</accession>
<dbReference type="SUPFAM" id="SSF56519">
    <property type="entry name" value="Penicillin binding protein dimerisation domain"/>
    <property type="match status" value="1"/>
</dbReference>
<keyword evidence="8 10" id="KW-0472">Membrane</keyword>
<feature type="domain" description="Penicillin-binding protein transpeptidase" evidence="11">
    <location>
        <begin position="216"/>
        <end position="531"/>
    </location>
</feature>
<comment type="caution">
    <text evidence="13">The sequence shown here is derived from an EMBL/GenBank/DDBJ whole genome shotgun (WGS) entry which is preliminary data.</text>
</comment>
<evidence type="ECO:0000259" key="11">
    <source>
        <dbReference type="Pfam" id="PF00905"/>
    </source>
</evidence>
<dbReference type="PANTHER" id="PTHR30627">
    <property type="entry name" value="PEPTIDOGLYCAN D,D-TRANSPEPTIDASE"/>
    <property type="match status" value="1"/>
</dbReference>
<name>A0A1F7WSB7_9BACT</name>
<evidence type="ECO:0000256" key="1">
    <source>
        <dbReference type="ARBA" id="ARBA00004167"/>
    </source>
</evidence>
<keyword evidence="6" id="KW-0573">Peptidoglycan synthesis</keyword>
<keyword evidence="5" id="KW-0133">Cell shape</keyword>
<dbReference type="InterPro" id="IPR001460">
    <property type="entry name" value="PCN-bd_Tpept"/>
</dbReference>
<evidence type="ECO:0000313" key="14">
    <source>
        <dbReference type="Proteomes" id="UP000178812"/>
    </source>
</evidence>
<evidence type="ECO:0000259" key="12">
    <source>
        <dbReference type="Pfam" id="PF03717"/>
    </source>
</evidence>
<proteinExistence type="predicted"/>
<dbReference type="SUPFAM" id="SSF56601">
    <property type="entry name" value="beta-lactamase/transpeptidase-like"/>
    <property type="match status" value="1"/>
</dbReference>
<evidence type="ECO:0000256" key="9">
    <source>
        <dbReference type="ARBA" id="ARBA00023316"/>
    </source>
</evidence>
<keyword evidence="7 10" id="KW-1133">Transmembrane helix</keyword>
<dbReference type="Gene3D" id="3.90.1310.10">
    <property type="entry name" value="Penicillin-binding protein 2a (Domain 2)"/>
    <property type="match status" value="1"/>
</dbReference>
<dbReference type="Proteomes" id="UP000178812">
    <property type="component" value="Unassembled WGS sequence"/>
</dbReference>
<keyword evidence="3" id="KW-1003">Cell membrane</keyword>
<organism evidence="13 14">
    <name type="scientific">Candidatus Woesebacteria bacterium GWB1_43_5</name>
    <dbReference type="NCBI Taxonomy" id="1802474"/>
    <lineage>
        <taxon>Bacteria</taxon>
        <taxon>Candidatus Woeseibacteriota</taxon>
    </lineage>
</organism>
<keyword evidence="4 10" id="KW-0812">Transmembrane</keyword>
<dbReference type="GO" id="GO:0005886">
    <property type="term" value="C:plasma membrane"/>
    <property type="evidence" value="ECO:0007669"/>
    <property type="project" value="TreeGrafter"/>
</dbReference>
<dbReference type="Pfam" id="PF00905">
    <property type="entry name" value="Transpeptidase"/>
    <property type="match status" value="1"/>
</dbReference>
<reference evidence="13 14" key="1">
    <citation type="journal article" date="2016" name="Nat. Commun.">
        <title>Thousands of microbial genomes shed light on interconnected biogeochemical processes in an aquifer system.</title>
        <authorList>
            <person name="Anantharaman K."/>
            <person name="Brown C.T."/>
            <person name="Hug L.A."/>
            <person name="Sharon I."/>
            <person name="Castelle C.J."/>
            <person name="Probst A.J."/>
            <person name="Thomas B.C."/>
            <person name="Singh A."/>
            <person name="Wilkins M.J."/>
            <person name="Karaoz U."/>
            <person name="Brodie E.L."/>
            <person name="Williams K.H."/>
            <person name="Hubbard S.S."/>
            <person name="Banfield J.F."/>
        </authorList>
    </citation>
    <scope>NUCLEOTIDE SEQUENCE [LARGE SCALE GENOMIC DNA]</scope>
</reference>
<dbReference type="PANTHER" id="PTHR30627:SF2">
    <property type="entry name" value="PEPTIDOGLYCAN D,D-TRANSPEPTIDASE MRDA"/>
    <property type="match status" value="1"/>
</dbReference>
<evidence type="ECO:0000256" key="8">
    <source>
        <dbReference type="ARBA" id="ARBA00023136"/>
    </source>
</evidence>
<feature type="domain" description="Penicillin-binding protein dimerisation" evidence="12">
    <location>
        <begin position="103"/>
        <end position="183"/>
    </location>
</feature>
<evidence type="ECO:0000313" key="13">
    <source>
        <dbReference type="EMBL" id="OGM05724.1"/>
    </source>
</evidence>
<dbReference type="EMBL" id="MGFM01000025">
    <property type="protein sequence ID" value="OGM05724.1"/>
    <property type="molecule type" value="Genomic_DNA"/>
</dbReference>
<dbReference type="InterPro" id="IPR050515">
    <property type="entry name" value="Beta-lactam/transpept"/>
</dbReference>
<evidence type="ECO:0000256" key="10">
    <source>
        <dbReference type="SAM" id="Phobius"/>
    </source>
</evidence>
<gene>
    <name evidence="13" type="ORF">A2125_01045</name>
</gene>
<evidence type="ECO:0000256" key="2">
    <source>
        <dbReference type="ARBA" id="ARBA00004236"/>
    </source>
</evidence>
<dbReference type="Gene3D" id="3.40.710.10">
    <property type="entry name" value="DD-peptidase/beta-lactamase superfamily"/>
    <property type="match status" value="1"/>
</dbReference>
<evidence type="ECO:0000256" key="6">
    <source>
        <dbReference type="ARBA" id="ARBA00022984"/>
    </source>
</evidence>
<dbReference type="InterPro" id="IPR036138">
    <property type="entry name" value="PBP_dimer_sf"/>
</dbReference>
<evidence type="ECO:0000256" key="5">
    <source>
        <dbReference type="ARBA" id="ARBA00022960"/>
    </source>
</evidence>
<keyword evidence="9" id="KW-0961">Cell wall biogenesis/degradation</keyword>
<evidence type="ECO:0000256" key="4">
    <source>
        <dbReference type="ARBA" id="ARBA00022692"/>
    </source>
</evidence>
<dbReference type="GO" id="GO:0071555">
    <property type="term" value="P:cell wall organization"/>
    <property type="evidence" value="ECO:0007669"/>
    <property type="project" value="TreeGrafter"/>
</dbReference>
<feature type="transmembrane region" description="Helical" evidence="10">
    <location>
        <begin position="12"/>
        <end position="31"/>
    </location>
</feature>
<dbReference type="AlphaFoldDB" id="A0A1F7WSB7"/>
<comment type="subcellular location">
    <subcellularLocation>
        <location evidence="2">Cell membrane</location>
    </subcellularLocation>
    <subcellularLocation>
        <location evidence="1">Membrane</location>
        <topology evidence="1">Single-pass membrane protein</topology>
    </subcellularLocation>
</comment>
<evidence type="ECO:0008006" key="15">
    <source>
        <dbReference type="Google" id="ProtNLM"/>
    </source>
</evidence>
<dbReference type="InterPro" id="IPR005311">
    <property type="entry name" value="PBP_dimer"/>
</dbReference>